<dbReference type="GO" id="GO:0050308">
    <property type="term" value="F:sugar-phosphatase activity"/>
    <property type="evidence" value="ECO:0007669"/>
    <property type="project" value="TreeGrafter"/>
</dbReference>
<dbReference type="AlphaFoldDB" id="A0A100YXI9"/>
<gene>
    <name evidence="1" type="ORF">AUL39_04270</name>
</gene>
<name>A0A100YXI9_TRASO</name>
<dbReference type="InterPro" id="IPR023198">
    <property type="entry name" value="PGP-like_dom2"/>
</dbReference>
<dbReference type="NCBIfam" id="TIGR01509">
    <property type="entry name" value="HAD-SF-IA-v3"/>
    <property type="match status" value="1"/>
</dbReference>
<dbReference type="Gene3D" id="1.10.150.240">
    <property type="entry name" value="Putative phosphatase, domain 2"/>
    <property type="match status" value="1"/>
</dbReference>
<dbReference type="InterPro" id="IPR023214">
    <property type="entry name" value="HAD_sf"/>
</dbReference>
<dbReference type="Gene3D" id="3.40.50.1000">
    <property type="entry name" value="HAD superfamily/HAD-like"/>
    <property type="match status" value="1"/>
</dbReference>
<dbReference type="PANTHER" id="PTHR43481">
    <property type="entry name" value="FRUCTOSE-1-PHOSPHATE PHOSPHATASE"/>
    <property type="match status" value="1"/>
</dbReference>
<dbReference type="InterPro" id="IPR051806">
    <property type="entry name" value="HAD-like_SPP"/>
</dbReference>
<dbReference type="SFLD" id="SFLDS00003">
    <property type="entry name" value="Haloacid_Dehalogenase"/>
    <property type="match status" value="1"/>
</dbReference>
<proteinExistence type="predicted"/>
<dbReference type="InterPro" id="IPR041492">
    <property type="entry name" value="HAD_2"/>
</dbReference>
<protein>
    <recommendedName>
        <fullName evidence="3">HAD family phosphatase</fullName>
    </recommendedName>
</protein>
<accession>A0A100YXI9</accession>
<dbReference type="PANTHER" id="PTHR43481:SF4">
    <property type="entry name" value="GLYCEROL-1-PHOSPHATE PHOSPHOHYDROLASE 1-RELATED"/>
    <property type="match status" value="1"/>
</dbReference>
<evidence type="ECO:0008006" key="3">
    <source>
        <dbReference type="Google" id="ProtNLM"/>
    </source>
</evidence>
<dbReference type="STRING" id="1299998.AUL39_04270"/>
<evidence type="ECO:0000313" key="1">
    <source>
        <dbReference type="EMBL" id="KUH59524.1"/>
    </source>
</evidence>
<dbReference type="RefSeq" id="WP_059053917.1">
    <property type="nucleotide sequence ID" value="NZ_LOJF01000001.1"/>
</dbReference>
<dbReference type="Proteomes" id="UP000054078">
    <property type="component" value="Unassembled WGS sequence"/>
</dbReference>
<dbReference type="CDD" id="cd07505">
    <property type="entry name" value="HAD_BPGM-like"/>
    <property type="match status" value="1"/>
</dbReference>
<dbReference type="InterPro" id="IPR006439">
    <property type="entry name" value="HAD-SF_hydro_IA"/>
</dbReference>
<sequence>MTQRCIRAVLFDMDGLTLDTESIGYNAYLRAGRKFGFQVNERLHMDLGGRTEPEIIAELKRLFGDDKDIVGWRSYINHQKDVILRERGRAGKKAGLLELLCYLNEMHIPYALASSTKKEKILELLSTEYLVHAFPVIVSGDMVTHGKPDPEIFLTAASKLGVDPSEALVLEDARAGIEAAHRGGFRSAFVYDDVTKYGTLTSGYPILVDLPDPHDAGLLADFKPHDLEEVIPIIKQANS</sequence>
<dbReference type="SUPFAM" id="SSF56784">
    <property type="entry name" value="HAD-like"/>
    <property type="match status" value="1"/>
</dbReference>
<keyword evidence="2" id="KW-1185">Reference proteome</keyword>
<evidence type="ECO:0000313" key="2">
    <source>
        <dbReference type="Proteomes" id="UP000054078"/>
    </source>
</evidence>
<dbReference type="PRINTS" id="PR00413">
    <property type="entry name" value="HADHALOGNASE"/>
</dbReference>
<reference evidence="1 2" key="1">
    <citation type="submission" date="2015-12" db="EMBL/GenBank/DDBJ databases">
        <title>Draft Genome Sequence of Olsenella scatoligenes SK9K4T; a Producer of 3-Methylindole- (skatole) and 4-Methylphenol- (p-cresol) Isolated from Pig Feces.</title>
        <authorList>
            <person name="Li X."/>
            <person name="Borg B."/>
            <person name="Canibe N."/>
        </authorList>
    </citation>
    <scope>NUCLEOTIDE SEQUENCE [LARGE SCALE GENOMIC DNA]</scope>
    <source>
        <strain evidence="1 2">SK9K4</strain>
    </source>
</reference>
<dbReference type="InterPro" id="IPR036412">
    <property type="entry name" value="HAD-like_sf"/>
</dbReference>
<dbReference type="EMBL" id="LOJF01000001">
    <property type="protein sequence ID" value="KUH59524.1"/>
    <property type="molecule type" value="Genomic_DNA"/>
</dbReference>
<dbReference type="SFLD" id="SFLDG01129">
    <property type="entry name" value="C1.5:_HAD__Beta-PGM__Phosphata"/>
    <property type="match status" value="1"/>
</dbReference>
<comment type="caution">
    <text evidence="1">The sequence shown here is derived from an EMBL/GenBank/DDBJ whole genome shotgun (WGS) entry which is preliminary data.</text>
</comment>
<dbReference type="Pfam" id="PF13419">
    <property type="entry name" value="HAD_2"/>
    <property type="match status" value="1"/>
</dbReference>
<organism evidence="1 2">
    <name type="scientific">Tractidigestivibacter scatoligenes</name>
    <name type="common">Olsenella scatoligenes</name>
    <dbReference type="NCBI Taxonomy" id="1299998"/>
    <lineage>
        <taxon>Bacteria</taxon>
        <taxon>Bacillati</taxon>
        <taxon>Actinomycetota</taxon>
        <taxon>Coriobacteriia</taxon>
        <taxon>Coriobacteriales</taxon>
        <taxon>Atopobiaceae</taxon>
        <taxon>Tractidigestivibacter</taxon>
    </lineage>
</organism>